<sequence>MAPTKKLQVIKLGQPNGWRIDSYVSVEALPTGYVCRQCKNGTKHRYPSTDAILETYAEHGKVFLCPKELAKMGHEQLSDRTWCLKCITYDQFTEDRFTLEQYKSQPSEAPLGTQKTQIKLQREKVRKQIDRLRAEQEVLLRQRTYWEMEVAEKQGTDLNQVQKSLSDKQRQIFRLWVILDELDGRIKYLRKQAWRKFFSMWLPVDPPSSTETRSGPSDFALEDTIMEECGRL</sequence>
<comment type="caution">
    <text evidence="2">The sequence shown here is derived from an EMBL/GenBank/DDBJ whole genome shotgun (WGS) entry which is preliminary data.</text>
</comment>
<dbReference type="Proteomes" id="UP000253153">
    <property type="component" value="Unassembled WGS sequence"/>
</dbReference>
<reference evidence="2 3" key="1">
    <citation type="submission" date="2018-06" db="EMBL/GenBank/DDBJ databases">
        <title>Fusarium incarnatum-equiseti species complex species 28.</title>
        <authorList>
            <person name="Gardiner D.M."/>
        </authorList>
    </citation>
    <scope>NUCLEOTIDE SEQUENCE [LARGE SCALE GENOMIC DNA]</scope>
    <source>
        <strain evidence="2 3">FIESC_28</strain>
    </source>
</reference>
<dbReference type="EMBL" id="QKXC01000037">
    <property type="protein sequence ID" value="RBR25672.1"/>
    <property type="molecule type" value="Genomic_DNA"/>
</dbReference>
<keyword evidence="1" id="KW-0175">Coiled coil</keyword>
<dbReference type="RefSeq" id="XP_031020263.1">
    <property type="nucleotide sequence ID" value="XM_031155785.1"/>
</dbReference>
<dbReference type="OrthoDB" id="5037575at2759"/>
<dbReference type="GeneID" id="41991081"/>
<accession>A0A366S9K5</accession>
<evidence type="ECO:0000313" key="3">
    <source>
        <dbReference type="Proteomes" id="UP000253153"/>
    </source>
</evidence>
<dbReference type="AlphaFoldDB" id="A0A366S9K5"/>
<name>A0A366S9K5_9HYPO</name>
<feature type="coiled-coil region" evidence="1">
    <location>
        <begin position="115"/>
        <end position="142"/>
    </location>
</feature>
<gene>
    <name evidence="2" type="ORF">FIESC28_01635</name>
</gene>
<keyword evidence="3" id="KW-1185">Reference proteome</keyword>
<evidence type="ECO:0000313" key="2">
    <source>
        <dbReference type="EMBL" id="RBR25672.1"/>
    </source>
</evidence>
<protein>
    <submittedName>
        <fullName evidence="2">Uncharacterized protein</fullName>
    </submittedName>
</protein>
<evidence type="ECO:0000256" key="1">
    <source>
        <dbReference type="SAM" id="Coils"/>
    </source>
</evidence>
<proteinExistence type="predicted"/>
<organism evidence="2 3">
    <name type="scientific">Fusarium coffeatum</name>
    <dbReference type="NCBI Taxonomy" id="231269"/>
    <lineage>
        <taxon>Eukaryota</taxon>
        <taxon>Fungi</taxon>
        <taxon>Dikarya</taxon>
        <taxon>Ascomycota</taxon>
        <taxon>Pezizomycotina</taxon>
        <taxon>Sordariomycetes</taxon>
        <taxon>Hypocreomycetidae</taxon>
        <taxon>Hypocreales</taxon>
        <taxon>Nectriaceae</taxon>
        <taxon>Fusarium</taxon>
        <taxon>Fusarium incarnatum-equiseti species complex</taxon>
    </lineage>
</organism>